<feature type="domain" description="SUF system FeS cluster assembly SufBD core" evidence="2">
    <location>
        <begin position="208"/>
        <end position="450"/>
    </location>
</feature>
<protein>
    <submittedName>
        <fullName evidence="4">Fe-S cluster assembly protein SufB</fullName>
    </submittedName>
</protein>
<evidence type="ECO:0000313" key="5">
    <source>
        <dbReference type="Proteomes" id="UP000076925"/>
    </source>
</evidence>
<dbReference type="InterPro" id="IPR010231">
    <property type="entry name" value="SUF_FeS_clus_asmbl_SufB"/>
</dbReference>
<dbReference type="RefSeq" id="WP_017746897.1">
    <property type="nucleotide sequence ID" value="NZ_KQ976354.1"/>
</dbReference>
<organism evidence="4 5">
    <name type="scientific">Scytonema hofmannii PCC 7110</name>
    <dbReference type="NCBI Taxonomy" id="128403"/>
    <lineage>
        <taxon>Bacteria</taxon>
        <taxon>Bacillati</taxon>
        <taxon>Cyanobacteriota</taxon>
        <taxon>Cyanophyceae</taxon>
        <taxon>Nostocales</taxon>
        <taxon>Scytonemataceae</taxon>
        <taxon>Scytonema</taxon>
    </lineage>
</organism>
<dbReference type="AlphaFoldDB" id="A0A139X736"/>
<dbReference type="InterPro" id="IPR055346">
    <property type="entry name" value="Fe-S_cluster_assembly_SufBD"/>
</dbReference>
<evidence type="ECO:0000313" key="4">
    <source>
        <dbReference type="EMBL" id="KYC40453.1"/>
    </source>
</evidence>
<dbReference type="PANTHER" id="PTHR30508:SF1">
    <property type="entry name" value="UPF0051 PROTEIN ABCI8, CHLOROPLASTIC-RELATED"/>
    <property type="match status" value="1"/>
</dbReference>
<name>A0A139X736_9CYAN</name>
<dbReference type="InterPro" id="IPR037284">
    <property type="entry name" value="SUF_FeS_clus_asmbl_SufBD_sf"/>
</dbReference>
<evidence type="ECO:0000259" key="3">
    <source>
        <dbReference type="Pfam" id="PF19295"/>
    </source>
</evidence>
<feature type="domain" description="SUF system FeS cluster assembly SufBD N-terminal" evidence="3">
    <location>
        <begin position="138"/>
        <end position="200"/>
    </location>
</feature>
<dbReference type="Proteomes" id="UP000076925">
    <property type="component" value="Unassembled WGS sequence"/>
</dbReference>
<dbReference type="STRING" id="128403.WA1_26365"/>
<comment type="similarity">
    <text evidence="1">Belongs to the iron-sulfur cluster assembly SufBD family.</text>
</comment>
<dbReference type="Pfam" id="PF19295">
    <property type="entry name" value="SufBD_N"/>
    <property type="match status" value="1"/>
</dbReference>
<dbReference type="InterPro" id="IPR045595">
    <property type="entry name" value="SufBD_N"/>
</dbReference>
<dbReference type="NCBIfam" id="NF008773">
    <property type="entry name" value="PRK11814.1"/>
    <property type="match status" value="1"/>
</dbReference>
<dbReference type="NCBIfam" id="TIGR01980">
    <property type="entry name" value="sufB"/>
    <property type="match status" value="1"/>
</dbReference>
<dbReference type="SUPFAM" id="SSF101960">
    <property type="entry name" value="Stabilizer of iron transporter SufD"/>
    <property type="match status" value="1"/>
</dbReference>
<comment type="caution">
    <text evidence="4">The sequence shown here is derived from an EMBL/GenBank/DDBJ whole genome shotgun (WGS) entry which is preliminary data.</text>
</comment>
<dbReference type="EMBL" id="ANNX02000028">
    <property type="protein sequence ID" value="KYC40453.1"/>
    <property type="molecule type" value="Genomic_DNA"/>
</dbReference>
<evidence type="ECO:0000256" key="1">
    <source>
        <dbReference type="ARBA" id="ARBA00043967"/>
    </source>
</evidence>
<dbReference type="OrthoDB" id="9803529at2"/>
<reference evidence="4 5" key="1">
    <citation type="journal article" date="2013" name="Genome Biol. Evol.">
        <title>Genomes of Stigonematalean cyanobacteria (subsection V) and the evolution of oxygenic photosynthesis from prokaryotes to plastids.</title>
        <authorList>
            <person name="Dagan T."/>
            <person name="Roettger M."/>
            <person name="Stucken K."/>
            <person name="Landan G."/>
            <person name="Koch R."/>
            <person name="Major P."/>
            <person name="Gould S.B."/>
            <person name="Goremykin V.V."/>
            <person name="Rippka R."/>
            <person name="Tandeau de Marsac N."/>
            <person name="Gugger M."/>
            <person name="Lockhart P.J."/>
            <person name="Allen J.F."/>
            <person name="Brune I."/>
            <person name="Maus I."/>
            <person name="Puhler A."/>
            <person name="Martin W.F."/>
        </authorList>
    </citation>
    <scope>NUCLEOTIDE SEQUENCE [LARGE SCALE GENOMIC DNA]</scope>
    <source>
        <strain evidence="4 5">PCC 7110</strain>
    </source>
</reference>
<accession>A0A139X736</accession>
<evidence type="ECO:0000259" key="2">
    <source>
        <dbReference type="Pfam" id="PF01458"/>
    </source>
</evidence>
<keyword evidence="5" id="KW-1185">Reference proteome</keyword>
<dbReference type="Pfam" id="PF01458">
    <property type="entry name" value="SUFBD_core"/>
    <property type="match status" value="1"/>
</dbReference>
<proteinExistence type="inferred from homology"/>
<dbReference type="InterPro" id="IPR000825">
    <property type="entry name" value="SUF_FeS_clus_asmbl_SufBD_core"/>
</dbReference>
<gene>
    <name evidence="4" type="ORF">WA1_26365</name>
</gene>
<sequence>MSATVKTLVNQPYKYGFVTDIEADTIPRGLNEDIVRIISAKKNEPEFMLNFRLKAFRQWQKMVEPTWPSVKYPAIDYQNIIYYSAPKQKKQKLNSLDEVDPTLLETFEKLGISLSEQKRLANVAVDAIFDSVSVATTFKEKLAQDGVIFCSISEALQEHPELVQKYLGSVVPGADNYFAALNSAVFSDGSFVYIPKGVKCPMELSTYFRINNGETGQFERTLIVAEEGSYVSYLEGCTAPMYDSNQLHAAVVELVALDNAEIKYSTVQNWYAGDANGKGGIYNFVTKRGLCQGINSKISWTQVETGSAITWKYPSCVLVGDNSVGEFYSVALTNNMQQADTGTKMIHVGKNTRSTIISKGISAGNSSNSYRGLVKINPKAEGARNYSQCDSMLIGDNAHANTFPYIQVQNNAAKVEHEASTSKIGEDQLFYFAQRGISTEDAISMMVSGFCKDVFNQLPMEFAVEADKLLSLKLENSVG</sequence>
<dbReference type="GO" id="GO:0016226">
    <property type="term" value="P:iron-sulfur cluster assembly"/>
    <property type="evidence" value="ECO:0007669"/>
    <property type="project" value="InterPro"/>
</dbReference>
<dbReference type="PANTHER" id="PTHR30508">
    <property type="entry name" value="FES CLUSTER ASSEMBLY PROTEIN SUF"/>
    <property type="match status" value="1"/>
</dbReference>